<proteinExistence type="inferred from homology"/>
<evidence type="ECO:0000259" key="6">
    <source>
        <dbReference type="SMART" id="SM00543"/>
    </source>
</evidence>
<feature type="compositionally biased region" description="Basic and acidic residues" evidence="5">
    <location>
        <begin position="1939"/>
        <end position="1948"/>
    </location>
</feature>
<organism evidence="7 8">
    <name type="scientific">Besnoitia besnoiti</name>
    <name type="common">Apicomplexan protozoan</name>
    <dbReference type="NCBI Taxonomy" id="94643"/>
    <lineage>
        <taxon>Eukaryota</taxon>
        <taxon>Sar</taxon>
        <taxon>Alveolata</taxon>
        <taxon>Apicomplexa</taxon>
        <taxon>Conoidasida</taxon>
        <taxon>Coccidia</taxon>
        <taxon>Eucoccidiorida</taxon>
        <taxon>Eimeriorina</taxon>
        <taxon>Sarcocystidae</taxon>
        <taxon>Besnoitia</taxon>
    </lineage>
</organism>
<feature type="coiled-coil region" evidence="4">
    <location>
        <begin position="1999"/>
        <end position="2026"/>
    </location>
</feature>
<protein>
    <submittedName>
        <fullName evidence="7">MIF4G domain-containing protein</fullName>
    </submittedName>
</protein>
<feature type="compositionally biased region" description="Basic and acidic residues" evidence="5">
    <location>
        <begin position="1688"/>
        <end position="1700"/>
    </location>
</feature>
<feature type="compositionally biased region" description="Gly residues" evidence="5">
    <location>
        <begin position="1920"/>
        <end position="1937"/>
    </location>
</feature>
<keyword evidence="4" id="KW-0175">Coiled coil</keyword>
<feature type="compositionally biased region" description="Low complexity" evidence="5">
    <location>
        <begin position="924"/>
        <end position="1010"/>
    </location>
</feature>
<feature type="compositionally biased region" description="Gly residues" evidence="5">
    <location>
        <begin position="463"/>
        <end position="508"/>
    </location>
</feature>
<feature type="compositionally biased region" description="Low complexity" evidence="5">
    <location>
        <begin position="1779"/>
        <end position="1788"/>
    </location>
</feature>
<feature type="compositionally biased region" description="Pro residues" evidence="5">
    <location>
        <begin position="85"/>
        <end position="94"/>
    </location>
</feature>
<keyword evidence="3" id="KW-0648">Protein biosynthesis</keyword>
<dbReference type="GO" id="GO:0016281">
    <property type="term" value="C:eukaryotic translation initiation factor 4F complex"/>
    <property type="evidence" value="ECO:0007669"/>
    <property type="project" value="TreeGrafter"/>
</dbReference>
<feature type="compositionally biased region" description="Basic and acidic residues" evidence="5">
    <location>
        <begin position="865"/>
        <end position="891"/>
    </location>
</feature>
<feature type="compositionally biased region" description="Basic and acidic residues" evidence="5">
    <location>
        <begin position="1422"/>
        <end position="1433"/>
    </location>
</feature>
<dbReference type="InterPro" id="IPR016024">
    <property type="entry name" value="ARM-type_fold"/>
</dbReference>
<feature type="region of interest" description="Disordered" evidence="5">
    <location>
        <begin position="453"/>
        <end position="615"/>
    </location>
</feature>
<feature type="compositionally biased region" description="Basic and acidic residues" evidence="5">
    <location>
        <begin position="1575"/>
        <end position="1595"/>
    </location>
</feature>
<evidence type="ECO:0000256" key="3">
    <source>
        <dbReference type="ARBA" id="ARBA00022917"/>
    </source>
</evidence>
<feature type="region of interest" description="Disordered" evidence="5">
    <location>
        <begin position="628"/>
        <end position="730"/>
    </location>
</feature>
<evidence type="ECO:0000256" key="5">
    <source>
        <dbReference type="SAM" id="MobiDB-lite"/>
    </source>
</evidence>
<evidence type="ECO:0000256" key="1">
    <source>
        <dbReference type="ARBA" id="ARBA00005775"/>
    </source>
</evidence>
<feature type="region of interest" description="Disordered" evidence="5">
    <location>
        <begin position="1"/>
        <end position="31"/>
    </location>
</feature>
<evidence type="ECO:0000313" key="7">
    <source>
        <dbReference type="EMBL" id="PFH35589.1"/>
    </source>
</evidence>
<feature type="compositionally biased region" description="Low complexity" evidence="5">
    <location>
        <begin position="2370"/>
        <end position="2405"/>
    </location>
</feature>
<feature type="compositionally biased region" description="Low complexity" evidence="5">
    <location>
        <begin position="592"/>
        <end position="610"/>
    </location>
</feature>
<dbReference type="Gene3D" id="1.25.40.180">
    <property type="match status" value="2"/>
</dbReference>
<feature type="compositionally biased region" description="Low complexity" evidence="5">
    <location>
        <begin position="1028"/>
        <end position="1057"/>
    </location>
</feature>
<gene>
    <name evidence="7" type="ORF">BESB_052400</name>
</gene>
<dbReference type="STRING" id="94643.A0A2A9MCI6"/>
<dbReference type="SMART" id="SM00543">
    <property type="entry name" value="MIF4G"/>
    <property type="match status" value="1"/>
</dbReference>
<dbReference type="VEuPathDB" id="ToxoDB:BESB_052400"/>
<feature type="compositionally biased region" description="Low complexity" evidence="5">
    <location>
        <begin position="788"/>
        <end position="799"/>
    </location>
</feature>
<evidence type="ECO:0000313" key="8">
    <source>
        <dbReference type="Proteomes" id="UP000224006"/>
    </source>
</evidence>
<feature type="compositionally biased region" description="Gly residues" evidence="5">
    <location>
        <begin position="672"/>
        <end position="685"/>
    </location>
</feature>
<feature type="compositionally biased region" description="Low complexity" evidence="5">
    <location>
        <begin position="661"/>
        <end position="671"/>
    </location>
</feature>
<feature type="compositionally biased region" description="Low complexity" evidence="5">
    <location>
        <begin position="515"/>
        <end position="556"/>
    </location>
</feature>
<feature type="compositionally biased region" description="Basic and acidic residues" evidence="5">
    <location>
        <begin position="2347"/>
        <end position="2367"/>
    </location>
</feature>
<evidence type="ECO:0000256" key="2">
    <source>
        <dbReference type="ARBA" id="ARBA00022540"/>
    </source>
</evidence>
<keyword evidence="2" id="KW-0396">Initiation factor</keyword>
<keyword evidence="8" id="KW-1185">Reference proteome</keyword>
<dbReference type="KEGG" id="bbes:BESB_052400"/>
<feature type="compositionally biased region" description="Basic and acidic residues" evidence="5">
    <location>
        <begin position="1603"/>
        <end position="1622"/>
    </location>
</feature>
<feature type="compositionally biased region" description="Low complexity" evidence="5">
    <location>
        <begin position="1094"/>
        <end position="1121"/>
    </location>
</feature>
<evidence type="ECO:0000256" key="4">
    <source>
        <dbReference type="SAM" id="Coils"/>
    </source>
</evidence>
<feature type="compositionally biased region" description="Low complexity" evidence="5">
    <location>
        <begin position="1241"/>
        <end position="1259"/>
    </location>
</feature>
<accession>A0A2A9MCI6</accession>
<dbReference type="Pfam" id="PF02854">
    <property type="entry name" value="MIF4G"/>
    <property type="match status" value="1"/>
</dbReference>
<comment type="caution">
    <text evidence="7">The sequence shown here is derived from an EMBL/GenBank/DDBJ whole genome shotgun (WGS) entry which is preliminary data.</text>
</comment>
<feature type="compositionally biased region" description="Low complexity" evidence="5">
    <location>
        <begin position="746"/>
        <end position="775"/>
    </location>
</feature>
<dbReference type="GO" id="GO:0003743">
    <property type="term" value="F:translation initiation factor activity"/>
    <property type="evidence" value="ECO:0007669"/>
    <property type="project" value="UniProtKB-KW"/>
</dbReference>
<dbReference type="EMBL" id="NWUJ01000004">
    <property type="protein sequence ID" value="PFH35589.1"/>
    <property type="molecule type" value="Genomic_DNA"/>
</dbReference>
<dbReference type="GO" id="GO:0003729">
    <property type="term" value="F:mRNA binding"/>
    <property type="evidence" value="ECO:0007669"/>
    <property type="project" value="TreeGrafter"/>
</dbReference>
<feature type="compositionally biased region" description="Low complexity" evidence="5">
    <location>
        <begin position="1724"/>
        <end position="1741"/>
    </location>
</feature>
<feature type="compositionally biased region" description="Low complexity" evidence="5">
    <location>
        <begin position="2422"/>
        <end position="2441"/>
    </location>
</feature>
<feature type="compositionally biased region" description="Low complexity" evidence="5">
    <location>
        <begin position="629"/>
        <end position="652"/>
    </location>
</feature>
<dbReference type="SUPFAM" id="SSF48371">
    <property type="entry name" value="ARM repeat"/>
    <property type="match status" value="1"/>
</dbReference>
<feature type="region of interest" description="Disordered" evidence="5">
    <location>
        <begin position="1855"/>
        <end position="1957"/>
    </location>
</feature>
<dbReference type="Proteomes" id="UP000224006">
    <property type="component" value="Chromosome IV"/>
</dbReference>
<feature type="compositionally biased region" description="Basic and acidic residues" evidence="5">
    <location>
        <begin position="1058"/>
        <end position="1092"/>
    </location>
</feature>
<feature type="compositionally biased region" description="Basic and acidic residues" evidence="5">
    <location>
        <begin position="1640"/>
        <end position="1649"/>
    </location>
</feature>
<feature type="domain" description="MIF4G" evidence="6">
    <location>
        <begin position="2013"/>
        <end position="2240"/>
    </location>
</feature>
<reference evidence="7 8" key="1">
    <citation type="submission" date="2017-09" db="EMBL/GenBank/DDBJ databases">
        <title>Genome sequencing of Besnoitia besnoiti strain Bb-Ger1.</title>
        <authorList>
            <person name="Schares G."/>
            <person name="Venepally P."/>
            <person name="Lorenzi H.A."/>
        </authorList>
    </citation>
    <scope>NUCLEOTIDE SEQUENCE [LARGE SCALE GENOMIC DNA]</scope>
    <source>
        <strain evidence="7 8">Bb-Ger1</strain>
    </source>
</reference>
<dbReference type="OrthoDB" id="514777at2759"/>
<feature type="region of interest" description="Disordered" evidence="5">
    <location>
        <begin position="84"/>
        <end position="134"/>
    </location>
</feature>
<feature type="compositionally biased region" description="Low complexity" evidence="5">
    <location>
        <begin position="708"/>
        <end position="727"/>
    </location>
</feature>
<feature type="compositionally biased region" description="Low complexity" evidence="5">
    <location>
        <begin position="1452"/>
        <end position="1482"/>
    </location>
</feature>
<comment type="similarity">
    <text evidence="1">Belongs to the eukaryotic initiation factor 4G family.</text>
</comment>
<feature type="compositionally biased region" description="Gly residues" evidence="5">
    <location>
        <begin position="1896"/>
        <end position="1905"/>
    </location>
</feature>
<dbReference type="RefSeq" id="XP_029219598.1">
    <property type="nucleotide sequence ID" value="XM_029363675.1"/>
</dbReference>
<feature type="compositionally biased region" description="Low complexity" evidence="5">
    <location>
        <begin position="571"/>
        <end position="585"/>
    </location>
</feature>
<dbReference type="PANTHER" id="PTHR23253:SF9">
    <property type="entry name" value="EUKARYOTIC TRANSLATION INITIATION FACTOR 4 GAMMA 2"/>
    <property type="match status" value="1"/>
</dbReference>
<dbReference type="GeneID" id="40310169"/>
<feature type="compositionally biased region" description="Low complexity" evidence="5">
    <location>
        <begin position="1301"/>
        <end position="1324"/>
    </location>
</feature>
<dbReference type="PANTHER" id="PTHR23253">
    <property type="entry name" value="EUKARYOTIC TRANSLATION INITIATION FACTOR 4 GAMMA"/>
    <property type="match status" value="1"/>
</dbReference>
<feature type="region of interest" description="Disordered" evidence="5">
    <location>
        <begin position="1558"/>
        <end position="1788"/>
    </location>
</feature>
<feature type="compositionally biased region" description="Low complexity" evidence="5">
    <location>
        <begin position="1140"/>
        <end position="1171"/>
    </location>
</feature>
<feature type="compositionally biased region" description="Low complexity" evidence="5">
    <location>
        <begin position="95"/>
        <end position="129"/>
    </location>
</feature>
<sequence>MSAVADRAPRNDPRKTNTHNHVAEFPSFPAPSVSRVEGAGAQLTSLQVACASLLAQQRSGGLVSVEAEEAARVQSSLPFFAAPVRMPPPPPPPASVASAAPSGATAEPANGGGPATVPAPAASANSTSGGSAGTMRSQLRADAMEFRPASSTSAGLKGGLVAGSGAVSLVAGAQLGLVHHPGGGGTPSSPTSACGSGALSSVNNGASAASPTFASNSAAPYHSTHQFNRNAQEFVPGRPFMVFPSSAHAAAGAPPPPALASALSGAAPQGAVALSRAGASGAPAAGVAATSAAASVGGPAVVPGAIRSGSPSAGAPAPSMAPAFSPPVVGARGAGAAHMGPGGPAGQLPQQSFVPVPAALHFAPIPHHPGAAPFAGPVPNGALYAGPAPGGPVDHLVAVPPADPATLAAQLPHDPTAAGAFVYPAYGTSHHGHPLVGPPPGAGPAGGEFLGVGPPPPYAVGGPSQGPAGGRGGRGGRMGRGGRGGGDVSYRGGGGGVGRGAGRGMGPGGHHHGGRASNAGQSAAGATSSGTATWVPGPQAAQQTGAQATSAPSAGGKPTQPHAGAATAGCPKAGATTEETAKTQQEPPPPTASSEASEGVAAAATRAPAAGTSFRDKLLQGNAKIAETPAGAGAAGPGAVSASSVSQAKQGSTGAGAQERGSPSSPDTTTGAGTGAGTVVGGGVSPSGSSTNDGARSPVSGGTVARTSSADSPKAAASSAGGAASPATTGNLSYAGAAAAAALNRGNGAATGSQSSPRTTAVAAAAAGARASSAPQKGLAEDAPKQVTRTAATAGAAAAPSWSQKVGKAASTPAKETGDGAGEAPRTAAAVNGSAPAESRMASGSEPAASSWRGSAVARGQSAAPEREAADEKATPAAGRREAAAEDRATGDKSANPTPGGESGTATPQGPRSWAERMKTNAGRPPAAVSSSPSTSRRSSANLASSAAPAAPGWQSSRGAAAAVGTGSTVSKSAATGGSRRGSGSKADTRAPAETASQAVAPAQASAQVADMKKEQAASQEAAGKQSAWPVRPAPATVAAATGATPAAAAQKSQAVAVEKETAREEIDARGAPEADESKQVARTTEADKERLSSQASAGAAADAAQAQQGAAEEAAAAAAATSGPMTWAQRARLVKEKPAPVVEAPKPAAAAVSESHAAEGRSAAAAAGKLGEPHKRVERAGSAAGAVRGGPQAGGFADRAGHHRRENHRSSRGEAGAAEGAAFGGPQGRAVAQRHHGKGAADSAAAGEAAQAPSGQESGSRRSDSVSGGSGETPKALESACAAQRPSSTACYAAVVASSQPVAPEAQAPQRRWGPQAQQQPAAKPAPPAAEDALSQAAGAEKGSAGAAVSPGEAGAAAQPKAQAAVSEVAAAPAKPTAEEEARVLWPRNRPKLKKVVVEQEEEKEVPLLPGQEQKFALPQGRKDQLRAEERRRAKQQAQKQQDAEDTDELSGSTQTPTTTSTLDAPAKATAAAGVLSGSSAAAAPAPVAAVSISARDFPGAAAEAAPAAAEPQKLSASMPIIIEPRAAIHGFAVPGVKKETAAAAAPRVVLSKVTGVPPVGQAFTEPPPPLDALEERAVAKEEAKKPVEEERRGSGAPSPRDPAEGETRKEASLRVGESPKGRSSRRSSIASTGGEGVHGARETKRESLLSPRANVGEGRSACSSRKKMRGRGSRSPSAHSPARLPEGVDARQQEEPRALARSPRGHRQRLAAAVPPPPPPTSSSSGLSPTASDAPSSPSHFAPTSAASPQSLAHTLPVDDGASSPVPSPSNRGVAFSPSASLSSDVSPVSAADKLQGDSPLAAATSVYSGPYSKRLLVAYRLSRRAAAVPALISISALSHPAAMQQIQQGGEFWHHSQGGGHGGDDSWKSSRGSGRAGDGPLLSMHRKNEGKRGGGVMGGAQGASGRNEDGWRNLDAGGSGGRAQGDGGRGGAGGMRDWRRGDDSTRSGGVNAMMGGLGGFFNQERPDAGEFRRMQQSLPPPPTHAIFKASECSWVKKQAEQKKDEQQQLLRRLKGYLNKLTLEKFEKLYPQILGAGIKEKEEVNALMKMVFEKAVSQHHFIQMYVQLCSRLKDDLKQILADDAKGSYFRRILINQCEDSFVANLEPMRVPEGLGEEEAFEFAQLYKARMKGNMIFVGELLKSRMISHRILLECIDRLLQKRLECIEISSGEDQGVPHMEALCAFLHTVGPFFENPKWKYYEEFCERIKTVQKLQKDESLPFRVRCLLKDVLDNRAEKWRKKFAASKEGPTRLSELHQQAQLEQLQQQYMSDSRGILGGGKGRGYDGRSGLDDGGWEMAPSRRGLGGLSRMQKPGVGTPVTANSRGMGGGDNSKPMSAFSALGRMRSEREKEREPRRDDNLRRENWGSSLNKKSSTLSSLAHGPSSPTAESSAAGSSSSSHASLLGRAIAEAPRAREGASRSAPSAESAAASKENASVSHMSEEKQIAAARSELKDLVQSMDLDTALQMLEEMNLSPSVHKAVFDEWLKYAIEALVADKEHVNKQRALAFQLFVQVCQRRILQAEALKACLKQFMSGGSDEDEEDMGEDSLYQDMKIDVPRLGEFMKELLQTIQTVDAKREVLSTSTLDDLRGKL</sequence>
<feature type="compositionally biased region" description="Low complexity" evidence="5">
    <location>
        <begin position="1338"/>
        <end position="1377"/>
    </location>
</feature>
<feature type="region of interest" description="Disordered" evidence="5">
    <location>
        <begin position="1301"/>
        <end position="1482"/>
    </location>
</feature>
<name>A0A2A9MCI6_BESBE</name>
<feature type="region of interest" description="Disordered" evidence="5">
    <location>
        <begin position="746"/>
        <end position="1285"/>
    </location>
</feature>
<feature type="region of interest" description="Disordered" evidence="5">
    <location>
        <begin position="2276"/>
        <end position="2447"/>
    </location>
</feature>
<dbReference type="InterPro" id="IPR003890">
    <property type="entry name" value="MIF4G-like_typ-3"/>
</dbReference>